<dbReference type="InterPro" id="IPR029063">
    <property type="entry name" value="SAM-dependent_MTases_sf"/>
</dbReference>
<dbReference type="Gene3D" id="3.40.50.150">
    <property type="entry name" value="Vaccinia Virus protein VP39"/>
    <property type="match status" value="1"/>
</dbReference>
<accession>A0A4R5QNC8</accession>
<organism evidence="2 3">
    <name type="scientific">Dankookia rubra</name>
    <dbReference type="NCBI Taxonomy" id="1442381"/>
    <lineage>
        <taxon>Bacteria</taxon>
        <taxon>Pseudomonadati</taxon>
        <taxon>Pseudomonadota</taxon>
        <taxon>Alphaproteobacteria</taxon>
        <taxon>Acetobacterales</taxon>
        <taxon>Roseomonadaceae</taxon>
        <taxon>Dankookia</taxon>
    </lineage>
</organism>
<name>A0A4R5QNC8_9PROT</name>
<evidence type="ECO:0000313" key="2">
    <source>
        <dbReference type="EMBL" id="TDH64237.1"/>
    </source>
</evidence>
<dbReference type="Pfam" id="PF08241">
    <property type="entry name" value="Methyltransf_11"/>
    <property type="match status" value="1"/>
</dbReference>
<dbReference type="GO" id="GO:0008757">
    <property type="term" value="F:S-adenosylmethionine-dependent methyltransferase activity"/>
    <property type="evidence" value="ECO:0007669"/>
    <property type="project" value="InterPro"/>
</dbReference>
<comment type="caution">
    <text evidence="2">The sequence shown here is derived from an EMBL/GenBank/DDBJ whole genome shotgun (WGS) entry which is preliminary data.</text>
</comment>
<dbReference type="RefSeq" id="WP_133287002.1">
    <property type="nucleotide sequence ID" value="NZ_SMSJ01000002.1"/>
</dbReference>
<dbReference type="OrthoDB" id="8329571at2"/>
<dbReference type="AlphaFoldDB" id="A0A4R5QNC8"/>
<dbReference type="EMBL" id="SMSJ01000002">
    <property type="protein sequence ID" value="TDH64237.1"/>
    <property type="molecule type" value="Genomic_DNA"/>
</dbReference>
<proteinExistence type="predicted"/>
<dbReference type="SUPFAM" id="SSF53335">
    <property type="entry name" value="S-adenosyl-L-methionine-dependent methyltransferases"/>
    <property type="match status" value="1"/>
</dbReference>
<evidence type="ECO:0000313" key="3">
    <source>
        <dbReference type="Proteomes" id="UP000295096"/>
    </source>
</evidence>
<dbReference type="InterPro" id="IPR013216">
    <property type="entry name" value="Methyltransf_11"/>
</dbReference>
<keyword evidence="2" id="KW-0489">Methyltransferase</keyword>
<keyword evidence="3" id="KW-1185">Reference proteome</keyword>
<feature type="domain" description="Methyltransferase type 11" evidence="1">
    <location>
        <begin position="179"/>
        <end position="215"/>
    </location>
</feature>
<evidence type="ECO:0000259" key="1">
    <source>
        <dbReference type="Pfam" id="PF08241"/>
    </source>
</evidence>
<keyword evidence="2" id="KW-0808">Transferase</keyword>
<dbReference type="Proteomes" id="UP000295096">
    <property type="component" value="Unassembled WGS sequence"/>
</dbReference>
<gene>
    <name evidence="2" type="ORF">E2C06_02520</name>
</gene>
<dbReference type="GO" id="GO:0032259">
    <property type="term" value="P:methylation"/>
    <property type="evidence" value="ECO:0007669"/>
    <property type="project" value="UniProtKB-KW"/>
</dbReference>
<reference evidence="2 3" key="1">
    <citation type="journal article" date="2016" name="J. Microbiol.">
        <title>Dankookia rubra gen. nov., sp. nov., an alphaproteobacterium isolated from sediment of a shallow stream.</title>
        <authorList>
            <person name="Kim W.H."/>
            <person name="Kim D.H."/>
            <person name="Kang K."/>
            <person name="Ahn T.Y."/>
        </authorList>
    </citation>
    <scope>NUCLEOTIDE SEQUENCE [LARGE SCALE GENOMIC DNA]</scope>
    <source>
        <strain evidence="2 3">JCM30602</strain>
    </source>
</reference>
<protein>
    <submittedName>
        <fullName evidence="2">Methyltransferase domain-containing protein</fullName>
    </submittedName>
</protein>
<sequence>MYNVPRIKPLIKGVLSFPFLKFRTSSLAADVLGTGHAECCYSIFLRYISLLNNGGVTAVPKTVAELGPGSSLGVGFAALIAGAEKYYALDIIDHTDVDVNLSVFDELVALFRRKAPIPAAGLESRRFPDLDCYDFPSFLISDWDAARERRIAIILDDIASKGGVFVETAAPWTQSNLIKPQSVDWIFSVVVLQHVDDVAHTYRAFAQWLKPGGYASHTIGFDSHNLTKEWNGHWAVSDLAWQALRGRRPYLLNRLPYGEHLRLAAENGFSTVMEKRHKRFDGLINEQFAPRFRTMSDDDARTEMVFLISRLAEKSGDRVALSMQEGRQRE</sequence>